<proteinExistence type="predicted"/>
<feature type="non-terminal residue" evidence="2">
    <location>
        <position position="1"/>
    </location>
</feature>
<protein>
    <submittedName>
        <fullName evidence="2">Uncharacterized protein</fullName>
    </submittedName>
</protein>
<feature type="non-terminal residue" evidence="2">
    <location>
        <position position="123"/>
    </location>
</feature>
<sequence>ISKESVLLKGNLTDTEVNLPSERKNDFFDVISLVFGSRKKSVLRKEKLTHADLLSESKNEQLDVKLDAENEENSISKESVLQKENLTDIDTLSESKSEQFGVKLGAGNEENYTSNQSVLLKEN</sequence>
<accession>A0A1B6E7Z0</accession>
<organism evidence="2">
    <name type="scientific">Clastoptera arizonana</name>
    <name type="common">Arizona spittle bug</name>
    <dbReference type="NCBI Taxonomy" id="38151"/>
    <lineage>
        <taxon>Eukaryota</taxon>
        <taxon>Metazoa</taxon>
        <taxon>Ecdysozoa</taxon>
        <taxon>Arthropoda</taxon>
        <taxon>Hexapoda</taxon>
        <taxon>Insecta</taxon>
        <taxon>Pterygota</taxon>
        <taxon>Neoptera</taxon>
        <taxon>Paraneoptera</taxon>
        <taxon>Hemiptera</taxon>
        <taxon>Auchenorrhyncha</taxon>
        <taxon>Cercopoidea</taxon>
        <taxon>Clastopteridae</taxon>
        <taxon>Clastoptera</taxon>
    </lineage>
</organism>
<reference evidence="2" key="1">
    <citation type="submission" date="2015-12" db="EMBL/GenBank/DDBJ databases">
        <title>De novo transcriptome assembly of four potential Pierce s Disease insect vectors from Arizona vineyards.</title>
        <authorList>
            <person name="Tassone E.E."/>
        </authorList>
    </citation>
    <scope>NUCLEOTIDE SEQUENCE</scope>
</reference>
<evidence type="ECO:0000313" key="2">
    <source>
        <dbReference type="EMBL" id="JAS34043.1"/>
    </source>
</evidence>
<feature type="compositionally biased region" description="Polar residues" evidence="1">
    <location>
        <begin position="110"/>
        <end position="123"/>
    </location>
</feature>
<dbReference type="AlphaFoldDB" id="A0A1B6E7Z0"/>
<feature type="region of interest" description="Disordered" evidence="1">
    <location>
        <begin position="100"/>
        <end position="123"/>
    </location>
</feature>
<name>A0A1B6E7Z0_9HEMI</name>
<gene>
    <name evidence="2" type="ORF">g.2222</name>
</gene>
<dbReference type="EMBL" id="GEDC01003255">
    <property type="protein sequence ID" value="JAS34043.1"/>
    <property type="molecule type" value="Transcribed_RNA"/>
</dbReference>
<evidence type="ECO:0000256" key="1">
    <source>
        <dbReference type="SAM" id="MobiDB-lite"/>
    </source>
</evidence>